<feature type="region of interest" description="Disordered" evidence="1">
    <location>
        <begin position="890"/>
        <end position="922"/>
    </location>
</feature>
<feature type="region of interest" description="Disordered" evidence="1">
    <location>
        <begin position="556"/>
        <end position="588"/>
    </location>
</feature>
<evidence type="ECO:0000256" key="1">
    <source>
        <dbReference type="SAM" id="MobiDB-lite"/>
    </source>
</evidence>
<dbReference type="PANTHER" id="PTHR28422:SF1">
    <property type="entry name" value="SIMILAR TO HUMAN CHROMOSOME 15 OPEN READING FRAME 39"/>
    <property type="match status" value="1"/>
</dbReference>
<feature type="region of interest" description="Disordered" evidence="1">
    <location>
        <begin position="483"/>
        <end position="542"/>
    </location>
</feature>
<feature type="compositionally biased region" description="Polar residues" evidence="1">
    <location>
        <begin position="1035"/>
        <end position="1055"/>
    </location>
</feature>
<feature type="region of interest" description="Disordered" evidence="1">
    <location>
        <begin position="1027"/>
        <end position="1068"/>
    </location>
</feature>
<feature type="region of interest" description="Disordered" evidence="1">
    <location>
        <begin position="422"/>
        <end position="452"/>
    </location>
</feature>
<feature type="compositionally biased region" description="Low complexity" evidence="1">
    <location>
        <begin position="440"/>
        <end position="452"/>
    </location>
</feature>
<evidence type="ECO:0000313" key="3">
    <source>
        <dbReference type="Proteomes" id="UP000770717"/>
    </source>
</evidence>
<feature type="compositionally biased region" description="Polar residues" evidence="1">
    <location>
        <begin position="891"/>
        <end position="922"/>
    </location>
</feature>
<dbReference type="Pfam" id="PF17663">
    <property type="entry name" value="DUF5525"/>
    <property type="match status" value="2"/>
</dbReference>
<protein>
    <submittedName>
        <fullName evidence="2">Uncharacterized protein</fullName>
    </submittedName>
</protein>
<feature type="region of interest" description="Disordered" evidence="1">
    <location>
        <begin position="975"/>
        <end position="1011"/>
    </location>
</feature>
<dbReference type="PANTHER" id="PTHR28422">
    <property type="entry name" value="SIMILAR TO HUMAN CHROMOSOME 15 OPEN READING FRAME 39"/>
    <property type="match status" value="1"/>
</dbReference>
<dbReference type="EMBL" id="WNTK01000002">
    <property type="protein sequence ID" value="KAG9489508.1"/>
    <property type="molecule type" value="Genomic_DNA"/>
</dbReference>
<organism evidence="2 3">
    <name type="scientific">Eleutherodactylus coqui</name>
    <name type="common">Puerto Rican coqui</name>
    <dbReference type="NCBI Taxonomy" id="57060"/>
    <lineage>
        <taxon>Eukaryota</taxon>
        <taxon>Metazoa</taxon>
        <taxon>Chordata</taxon>
        <taxon>Craniata</taxon>
        <taxon>Vertebrata</taxon>
        <taxon>Euteleostomi</taxon>
        <taxon>Amphibia</taxon>
        <taxon>Batrachia</taxon>
        <taxon>Anura</taxon>
        <taxon>Neobatrachia</taxon>
        <taxon>Hyloidea</taxon>
        <taxon>Eleutherodactylidae</taxon>
        <taxon>Eleutherodactylinae</taxon>
        <taxon>Eleutherodactylus</taxon>
        <taxon>Eleutherodactylus</taxon>
    </lineage>
</organism>
<name>A0A8J6FK59_ELECQ</name>
<dbReference type="OrthoDB" id="9908305at2759"/>
<sequence>MAGKRHYGTVDHIMHNKLSRLEVASRRSTSCFKIAPSQDLQTYQNFMTYSTSDTEGLGSSSPWSATAAYLQYAGNALSEHMQSRESSVKYQRPHNPLQLTDSSNNPVSIHQNPPVHSYHMSHPQACPTIAMPTPVYRSPSHFMDPAYNLRGLQSLGVCVASQPTCPPTMEWNSSARFAHSSSPLYASGTKKHLSTPNSYPEVAGSQSSLSLGLQEQNPLYRHRADMSPAVDVSSKCSQKNTFKEAFHTQQNGQLFYTEGNVPLGRQRSSAFTTPSPQHNNKPSAYQGNLDHHMGQLYSKNIYGNLTNSIHQRSSPFSSSIELTGSPHSARGGSVYPNQAQHMHSGYVSEKPRVQTSHLDGTLQASEGSFKVKPDTRKTITEIPMCSPQREKNFLMQSYHMNKDIWGMSNRTDNEMLFNLTPGNRSLQERTPHQEPYARQSTHSSFVQPSSSSVMTPIVSSHELFSGQRASSHSVTLDKSSLHNSIHSFEHPRVTGVQPVENTTKRHSSRTHTNLEYAQSTDPRSSSVSERGSQYQMNPRNEGSKLVATALCPSSELPGSKSVDVYDSKSDPTSVRDNESIDNPKSPPMPVINDVFSLAPYRAYLEGNAPHPFPTHQEAEVENLASTSGFLEHPLPEDRTENVEGISNSNKVVNLSNMNVVKNQKEKDVQNRAQETSMQNASAESVVLDLSLKKIHQTGSFPCAQQTSCHVRDTLLTTAAENCLGKAKNQIKGQEGYVSSDTDRVFHSGQASSVIFESSQESCPPLSTDRLTSPAKENRLSKENLLCQRQKNISHTPKAFPWHRQEKYQSRAKETQKNNLEESRVSWAAKSLSNRQQDVDHSQNTERLPSQHQHFSPSEMTECLPQLLQNCSSQHYKSKSHNFQHSYKLHSNRSLSHQPQDNSFSQVPENMSQPDLSKSTSQTLRTLPVRTKVQRPTRSEFSVYVNTVQTQTSLVPVLLASPPTVYVTNTIALHTSQRPPIEGPGQAAKKTLESCHSLSSPSGSENESNGFHSSKSFMFRKYKMKKYSSSEEETQRVSTDSTSQNLSNPPVSDTVQSLPPSAPESSPALGEANVSLANVGEPLLNSSGKKFSELHRSLHRAITNAVSRSPSNMLEDWLIKTKEEEKSKIPVKTKNSLRISEPSSDLPDHDIWLTFDEVRLLLHKLLSQLETFMFTRHCPFPHVIRAGAIFIPIYLVKEGLFPELLGPAIDRVLQKHKVELRPTTLSEEKLLRETKLKDCPSRMLKLLALKQLPDVYPDLLCLFCRLTIQQELGSRTQSGLHTLK</sequence>
<feature type="compositionally biased region" description="Basic and acidic residues" evidence="1">
    <location>
        <begin position="802"/>
        <end position="823"/>
    </location>
</feature>
<keyword evidence="3" id="KW-1185">Reference proteome</keyword>
<reference evidence="2" key="1">
    <citation type="thesis" date="2020" institute="ProQuest LLC" country="789 East Eisenhower Parkway, Ann Arbor, MI, USA">
        <title>Comparative Genomics and Chromosome Evolution.</title>
        <authorList>
            <person name="Mudd A.B."/>
        </authorList>
    </citation>
    <scope>NUCLEOTIDE SEQUENCE</scope>
    <source>
        <strain evidence="2">HN-11 Male</strain>
        <tissue evidence="2">Kidney and liver</tissue>
    </source>
</reference>
<dbReference type="InterPro" id="IPR037656">
    <property type="entry name" value="DUF5525"/>
</dbReference>
<feature type="compositionally biased region" description="Polar residues" evidence="1">
    <location>
        <begin position="510"/>
        <end position="540"/>
    </location>
</feature>
<feature type="region of interest" description="Disordered" evidence="1">
    <location>
        <begin position="188"/>
        <end position="208"/>
    </location>
</feature>
<proteinExistence type="predicted"/>
<feature type="compositionally biased region" description="Basic and acidic residues" evidence="1">
    <location>
        <begin position="563"/>
        <end position="578"/>
    </location>
</feature>
<gene>
    <name evidence="2" type="ORF">GDO78_005473</name>
</gene>
<evidence type="ECO:0000313" key="2">
    <source>
        <dbReference type="EMBL" id="KAG9489508.1"/>
    </source>
</evidence>
<dbReference type="Proteomes" id="UP000770717">
    <property type="component" value="Unassembled WGS sequence"/>
</dbReference>
<accession>A0A8J6FK59</accession>
<feature type="compositionally biased region" description="Polar residues" evidence="1">
    <location>
        <begin position="97"/>
        <end position="106"/>
    </location>
</feature>
<feature type="compositionally biased region" description="Low complexity" evidence="1">
    <location>
        <begin position="996"/>
        <end position="1011"/>
    </location>
</feature>
<feature type="compositionally biased region" description="Polar residues" evidence="1">
    <location>
        <begin position="844"/>
        <end position="858"/>
    </location>
</feature>
<comment type="caution">
    <text evidence="2">The sequence shown here is derived from an EMBL/GenBank/DDBJ whole genome shotgun (WGS) entry which is preliminary data.</text>
</comment>
<feature type="region of interest" description="Disordered" evidence="1">
    <location>
        <begin position="82"/>
        <end position="106"/>
    </location>
</feature>
<feature type="region of interest" description="Disordered" evidence="1">
    <location>
        <begin position="756"/>
        <end position="776"/>
    </location>
</feature>
<feature type="compositionally biased region" description="Low complexity" evidence="1">
    <location>
        <begin position="1056"/>
        <end position="1068"/>
    </location>
</feature>
<feature type="region of interest" description="Disordered" evidence="1">
    <location>
        <begin position="795"/>
        <end position="859"/>
    </location>
</feature>